<dbReference type="AlphaFoldDB" id="A0A7L9WLN9"/>
<proteinExistence type="predicted"/>
<evidence type="ECO:0000313" key="2">
    <source>
        <dbReference type="Proteomes" id="UP000594118"/>
    </source>
</evidence>
<sequence>MAHINKVIRSVNLDGETICVDIFLRPDGTYGFDEFRRDPEDGRGWYSIGHHGATEFATAEDALSAARDTVVWLNDTLPG</sequence>
<keyword evidence="2" id="KW-1185">Reference proteome</keyword>
<protein>
    <submittedName>
        <fullName evidence="1">Uncharacterized protein</fullName>
    </submittedName>
</protein>
<name>A0A7L9WLN9_9RHOB</name>
<dbReference type="Proteomes" id="UP000594118">
    <property type="component" value="Chromosome"/>
</dbReference>
<organism evidence="1 2">
    <name type="scientific">Pseudooceanicola spongiae</name>
    <dbReference type="NCBI Taxonomy" id="2613965"/>
    <lineage>
        <taxon>Bacteria</taxon>
        <taxon>Pseudomonadati</taxon>
        <taxon>Pseudomonadota</taxon>
        <taxon>Alphaproteobacteria</taxon>
        <taxon>Rhodobacterales</taxon>
        <taxon>Paracoccaceae</taxon>
        <taxon>Pseudooceanicola</taxon>
    </lineage>
</organism>
<dbReference type="RefSeq" id="WP_193083075.1">
    <property type="nucleotide sequence ID" value="NZ_CP045201.1"/>
</dbReference>
<accession>A0A7L9WLN9</accession>
<reference evidence="1 2" key="1">
    <citation type="submission" date="2019-10" db="EMBL/GenBank/DDBJ databases">
        <title>Pseudopuniceibacterium sp. HQ09 islated from Antarctica.</title>
        <authorList>
            <person name="Liao L."/>
            <person name="Su S."/>
            <person name="Chen B."/>
            <person name="Yu Y."/>
        </authorList>
    </citation>
    <scope>NUCLEOTIDE SEQUENCE [LARGE SCALE GENOMIC DNA]</scope>
    <source>
        <strain evidence="1 2">HQ09</strain>
    </source>
</reference>
<gene>
    <name evidence="1" type="ORF">F3W81_07960</name>
</gene>
<dbReference type="KEGG" id="pshq:F3W81_07960"/>
<evidence type="ECO:0000313" key="1">
    <source>
        <dbReference type="EMBL" id="QOL80754.1"/>
    </source>
</evidence>
<dbReference type="EMBL" id="CP045201">
    <property type="protein sequence ID" value="QOL80754.1"/>
    <property type="molecule type" value="Genomic_DNA"/>
</dbReference>